<dbReference type="InterPro" id="IPR036259">
    <property type="entry name" value="MFS_trans_sf"/>
</dbReference>
<dbReference type="SUPFAM" id="SSF103473">
    <property type="entry name" value="MFS general substrate transporter"/>
    <property type="match status" value="1"/>
</dbReference>
<feature type="transmembrane region" description="Helical" evidence="1">
    <location>
        <begin position="23"/>
        <end position="41"/>
    </location>
</feature>
<feature type="transmembrane region" description="Helical" evidence="1">
    <location>
        <begin position="101"/>
        <end position="124"/>
    </location>
</feature>
<evidence type="ECO:0000313" key="2">
    <source>
        <dbReference type="EMBL" id="BFD46394.1"/>
    </source>
</evidence>
<feature type="transmembrane region" description="Helical" evidence="1">
    <location>
        <begin position="237"/>
        <end position="259"/>
    </location>
</feature>
<keyword evidence="1" id="KW-0812">Transmembrane</keyword>
<feature type="transmembrane region" description="Helical" evidence="1">
    <location>
        <begin position="213"/>
        <end position="231"/>
    </location>
</feature>
<reference evidence="2" key="1">
    <citation type="submission" date="2024-01" db="EMBL/GenBank/DDBJ databases">
        <title>Sequencing the genomes of a sandfly, Sergentomyia squamirostris, and its two endosymbionts.</title>
        <authorList>
            <person name="Itokawa K."/>
            <person name="Sanjoba C."/>
        </authorList>
    </citation>
    <scope>NUCLEOTIDE SEQUENCE</scope>
    <source>
        <strain evidence="2">RiSSQ</strain>
    </source>
</reference>
<accession>A0AAT9G9F6</accession>
<feature type="transmembrane region" description="Helical" evidence="1">
    <location>
        <begin position="78"/>
        <end position="95"/>
    </location>
</feature>
<keyword evidence="1" id="KW-1133">Transmembrane helix</keyword>
<dbReference type="EMBL" id="AP029170">
    <property type="protein sequence ID" value="BFD46394.1"/>
    <property type="molecule type" value="Genomic_DNA"/>
</dbReference>
<dbReference type="AlphaFoldDB" id="A0AAT9G9F6"/>
<evidence type="ECO:0000256" key="1">
    <source>
        <dbReference type="SAM" id="Phobius"/>
    </source>
</evidence>
<gene>
    <name evidence="2" type="ORF">DMENIID0002_10400</name>
</gene>
<feature type="transmembrane region" description="Helical" evidence="1">
    <location>
        <begin position="301"/>
        <end position="321"/>
    </location>
</feature>
<protein>
    <submittedName>
        <fullName evidence="2">Uncharacterized protein</fullName>
    </submittedName>
</protein>
<sequence>MLGYIIAGLFLTPLINKISDNKTTIISLVILIIGILNIIMMQDYTLLRINSIVMASAYYTYITITIIKIIESTNNYKYFSLIIFSLLWIAGYFAVNSLTDFFVSAINGLLLCILLYSFIIITCLQRESVNKNTTLVSRFSFLIENIELQILTGFMVSYITFDILWYYEEFALEKHLPVSKIESITHSTLISIFFLISPVILLLKIINKYLANLILIIILLVSFILLPNYGVTLIGNIYLLSTIGVCLCAIFICNILILSNKFETQDFRTALVIYLTMCAIGAYSGALSSYISYGLSDEQGFLFSTFTVVGTFVLYYSWYFFKRKLYRW</sequence>
<keyword evidence="1" id="KW-0472">Membrane</keyword>
<proteinExistence type="predicted"/>
<feature type="transmembrane region" description="Helical" evidence="1">
    <location>
        <begin position="271"/>
        <end position="295"/>
    </location>
</feature>
<feature type="transmembrane region" description="Helical" evidence="1">
    <location>
        <begin position="145"/>
        <end position="167"/>
    </location>
</feature>
<organism evidence="2">
    <name type="scientific">Candidatus Tisiphia endosymbiont of Sergentomyia squamirostris</name>
    <dbReference type="NCBI Taxonomy" id="3113639"/>
    <lineage>
        <taxon>Bacteria</taxon>
        <taxon>Pseudomonadati</taxon>
        <taxon>Pseudomonadota</taxon>
        <taxon>Alphaproteobacteria</taxon>
        <taxon>Rickettsiales</taxon>
        <taxon>Rickettsiaceae</taxon>
        <taxon>Rickettsieae</taxon>
        <taxon>Candidatus Tisiphia</taxon>
    </lineage>
</organism>
<feature type="transmembrane region" description="Helical" evidence="1">
    <location>
        <begin position="187"/>
        <end position="206"/>
    </location>
</feature>
<feature type="transmembrane region" description="Helical" evidence="1">
    <location>
        <begin position="47"/>
        <end position="66"/>
    </location>
</feature>
<name>A0AAT9G9F6_9RICK</name>
<dbReference type="Gene3D" id="1.20.1250.20">
    <property type="entry name" value="MFS general substrate transporter like domains"/>
    <property type="match status" value="1"/>
</dbReference>